<name>A0A1X2J1H1_9FUNG</name>
<accession>A0A1X2J1H1</accession>
<keyword evidence="1" id="KW-0862">Zinc</keyword>
<evidence type="ECO:0000259" key="2">
    <source>
        <dbReference type="PROSITE" id="PS50966"/>
    </source>
</evidence>
<feature type="domain" description="SWIM-type" evidence="2">
    <location>
        <begin position="64"/>
        <end position="105"/>
    </location>
</feature>
<dbReference type="Proteomes" id="UP000193560">
    <property type="component" value="Unassembled WGS sequence"/>
</dbReference>
<dbReference type="EMBL" id="MCGE01000001">
    <property type="protein sequence ID" value="ORZ25699.1"/>
    <property type="molecule type" value="Genomic_DNA"/>
</dbReference>
<evidence type="ECO:0000313" key="4">
    <source>
        <dbReference type="Proteomes" id="UP000193560"/>
    </source>
</evidence>
<protein>
    <recommendedName>
        <fullName evidence="2">SWIM-type domain-containing protein</fullName>
    </recommendedName>
</protein>
<comment type="caution">
    <text evidence="3">The sequence shown here is derived from an EMBL/GenBank/DDBJ whole genome shotgun (WGS) entry which is preliminary data.</text>
</comment>
<proteinExistence type="predicted"/>
<gene>
    <name evidence="3" type="ORF">BCR42DRAFT_13083</name>
</gene>
<keyword evidence="1" id="KW-0479">Metal-binding</keyword>
<dbReference type="GO" id="GO:0008270">
    <property type="term" value="F:zinc ion binding"/>
    <property type="evidence" value="ECO:0007669"/>
    <property type="project" value="UniProtKB-KW"/>
</dbReference>
<reference evidence="3 4" key="1">
    <citation type="submission" date="2016-07" db="EMBL/GenBank/DDBJ databases">
        <title>Pervasive Adenine N6-methylation of Active Genes in Fungi.</title>
        <authorList>
            <consortium name="DOE Joint Genome Institute"/>
            <person name="Mondo S.J."/>
            <person name="Dannebaum R.O."/>
            <person name="Kuo R.C."/>
            <person name="Labutti K."/>
            <person name="Haridas S."/>
            <person name="Kuo A."/>
            <person name="Salamov A."/>
            <person name="Ahrendt S.R."/>
            <person name="Lipzen A."/>
            <person name="Sullivan W."/>
            <person name="Andreopoulos W.B."/>
            <person name="Clum A."/>
            <person name="Lindquist E."/>
            <person name="Daum C."/>
            <person name="Ramamoorthy G.K."/>
            <person name="Gryganskyi A."/>
            <person name="Culley D."/>
            <person name="Magnuson J.K."/>
            <person name="James T.Y."/>
            <person name="O'Malley M.A."/>
            <person name="Stajich J.E."/>
            <person name="Spatafora J.W."/>
            <person name="Visel A."/>
            <person name="Grigoriev I.V."/>
        </authorList>
    </citation>
    <scope>NUCLEOTIDE SEQUENCE [LARGE SCALE GENOMIC DNA]</scope>
    <source>
        <strain evidence="3 4">NRRL 1336</strain>
    </source>
</reference>
<dbReference type="PROSITE" id="PS50966">
    <property type="entry name" value="ZF_SWIM"/>
    <property type="match status" value="1"/>
</dbReference>
<dbReference type="OrthoDB" id="337581at2759"/>
<organism evidence="3 4">
    <name type="scientific">Absidia repens</name>
    <dbReference type="NCBI Taxonomy" id="90262"/>
    <lineage>
        <taxon>Eukaryota</taxon>
        <taxon>Fungi</taxon>
        <taxon>Fungi incertae sedis</taxon>
        <taxon>Mucoromycota</taxon>
        <taxon>Mucoromycotina</taxon>
        <taxon>Mucoromycetes</taxon>
        <taxon>Mucorales</taxon>
        <taxon>Cunninghamellaceae</taxon>
        <taxon>Absidia</taxon>
    </lineage>
</organism>
<dbReference type="AlphaFoldDB" id="A0A1X2J1H1"/>
<sequence length="132" mass="15495">MTYDQIRVLHSLLGDIVLESLHLLDTDCVSRLDCEKEAKRQLYKIQETPDIQDSPKDSKDRPLYSRLCMIYPEYHCSCDFFIHSVVCEQTALMCRHVLATILYETLNDQQNNNVLNDDTFARILYTWNTSRS</sequence>
<keyword evidence="1" id="KW-0863">Zinc-finger</keyword>
<dbReference type="InterPro" id="IPR007527">
    <property type="entry name" value="Znf_SWIM"/>
</dbReference>
<evidence type="ECO:0000256" key="1">
    <source>
        <dbReference type="PROSITE-ProRule" id="PRU00325"/>
    </source>
</evidence>
<keyword evidence="4" id="KW-1185">Reference proteome</keyword>
<evidence type="ECO:0000313" key="3">
    <source>
        <dbReference type="EMBL" id="ORZ25699.1"/>
    </source>
</evidence>